<dbReference type="AlphaFoldDB" id="A0A5J4PYK6"/>
<evidence type="ECO:0000256" key="1">
    <source>
        <dbReference type="SAM" id="MobiDB-lite"/>
    </source>
</evidence>
<name>A0A5J4PYK6_9ZZZZ</name>
<sequence length="77" mass="9071">MERVGFIYIMTNKNKTTLYIGVTNNLQRRVLEHKNHFIKNSIKKMEQNKKRLADYKYKSGMGRSMGQNTKNGILNFS</sequence>
<feature type="compositionally biased region" description="Polar residues" evidence="1">
    <location>
        <begin position="65"/>
        <end position="77"/>
    </location>
</feature>
<reference evidence="3" key="1">
    <citation type="submission" date="2019-03" db="EMBL/GenBank/DDBJ databases">
        <title>Single cell metagenomics reveals metabolic interactions within the superorganism composed of flagellate Streblomastix strix and complex community of Bacteroidetes bacteria on its surface.</title>
        <authorList>
            <person name="Treitli S.C."/>
            <person name="Kolisko M."/>
            <person name="Husnik F."/>
            <person name="Keeling P."/>
            <person name="Hampl V."/>
        </authorList>
    </citation>
    <scope>NUCLEOTIDE SEQUENCE</scope>
    <source>
        <strain evidence="3">STM</strain>
    </source>
</reference>
<feature type="domain" description="GIY-YIG" evidence="2">
    <location>
        <begin position="3"/>
        <end position="77"/>
    </location>
</feature>
<dbReference type="SUPFAM" id="SSF82771">
    <property type="entry name" value="GIY-YIG endonuclease"/>
    <property type="match status" value="1"/>
</dbReference>
<evidence type="ECO:0000259" key="2">
    <source>
        <dbReference type="PROSITE" id="PS50164"/>
    </source>
</evidence>
<proteinExistence type="predicted"/>
<gene>
    <name evidence="3" type="ORF">EZS27_035398</name>
</gene>
<feature type="region of interest" description="Disordered" evidence="1">
    <location>
        <begin position="58"/>
        <end position="77"/>
    </location>
</feature>
<evidence type="ECO:0000313" key="3">
    <source>
        <dbReference type="EMBL" id="KAA6313910.1"/>
    </source>
</evidence>
<dbReference type="Pfam" id="PF01541">
    <property type="entry name" value="GIY-YIG"/>
    <property type="match status" value="1"/>
</dbReference>
<organism evidence="3">
    <name type="scientific">termite gut metagenome</name>
    <dbReference type="NCBI Taxonomy" id="433724"/>
    <lineage>
        <taxon>unclassified sequences</taxon>
        <taxon>metagenomes</taxon>
        <taxon>organismal metagenomes</taxon>
    </lineage>
</organism>
<dbReference type="InterPro" id="IPR000305">
    <property type="entry name" value="GIY-YIG_endonuc"/>
</dbReference>
<accession>A0A5J4PYK6</accession>
<dbReference type="PROSITE" id="PS50164">
    <property type="entry name" value="GIY_YIG"/>
    <property type="match status" value="1"/>
</dbReference>
<comment type="caution">
    <text evidence="3">The sequence shown here is derived from an EMBL/GenBank/DDBJ whole genome shotgun (WGS) entry which is preliminary data.</text>
</comment>
<dbReference type="EMBL" id="SNRY01005871">
    <property type="protein sequence ID" value="KAA6313910.1"/>
    <property type="molecule type" value="Genomic_DNA"/>
</dbReference>
<dbReference type="Gene3D" id="3.40.1440.10">
    <property type="entry name" value="GIY-YIG endonuclease"/>
    <property type="match status" value="1"/>
</dbReference>
<dbReference type="InterPro" id="IPR035901">
    <property type="entry name" value="GIY-YIG_endonuc_sf"/>
</dbReference>
<protein>
    <recommendedName>
        <fullName evidence="2">GIY-YIG domain-containing protein</fullName>
    </recommendedName>
</protein>